<organism evidence="1">
    <name type="scientific">marine sediment metagenome</name>
    <dbReference type="NCBI Taxonomy" id="412755"/>
    <lineage>
        <taxon>unclassified sequences</taxon>
        <taxon>metagenomes</taxon>
        <taxon>ecological metagenomes</taxon>
    </lineage>
</organism>
<evidence type="ECO:0000313" key="1">
    <source>
        <dbReference type="EMBL" id="GAG48490.1"/>
    </source>
</evidence>
<feature type="non-terminal residue" evidence="1">
    <location>
        <position position="84"/>
    </location>
</feature>
<proteinExistence type="predicted"/>
<dbReference type="AlphaFoldDB" id="X0XYS0"/>
<gene>
    <name evidence="1" type="ORF">S01H1_75303</name>
</gene>
<comment type="caution">
    <text evidence="1">The sequence shown here is derived from an EMBL/GenBank/DDBJ whole genome shotgun (WGS) entry which is preliminary data.</text>
</comment>
<sequence>MEKVKTHWRQLVNPDYLGAYSLPNGQDITVKIRLVKKEIVKGIGGKQEECTVAQIENNKPLILNVTNSRMIQQIYGTPYIEDWA</sequence>
<accession>X0XYS0</accession>
<protein>
    <submittedName>
        <fullName evidence="1">Uncharacterized protein</fullName>
    </submittedName>
</protein>
<dbReference type="EMBL" id="BARS01050441">
    <property type="protein sequence ID" value="GAG48490.1"/>
    <property type="molecule type" value="Genomic_DNA"/>
</dbReference>
<reference evidence="1" key="1">
    <citation type="journal article" date="2014" name="Front. Microbiol.">
        <title>High frequency of phylogenetically diverse reductive dehalogenase-homologous genes in deep subseafloor sedimentary metagenomes.</title>
        <authorList>
            <person name="Kawai M."/>
            <person name="Futagami T."/>
            <person name="Toyoda A."/>
            <person name="Takaki Y."/>
            <person name="Nishi S."/>
            <person name="Hori S."/>
            <person name="Arai W."/>
            <person name="Tsubouchi T."/>
            <person name="Morono Y."/>
            <person name="Uchiyama I."/>
            <person name="Ito T."/>
            <person name="Fujiyama A."/>
            <person name="Inagaki F."/>
            <person name="Takami H."/>
        </authorList>
    </citation>
    <scope>NUCLEOTIDE SEQUENCE</scope>
    <source>
        <strain evidence="1">Expedition CK06-06</strain>
    </source>
</reference>
<name>X0XYS0_9ZZZZ</name>